<dbReference type="CDD" id="cd03801">
    <property type="entry name" value="GT4_PimA-like"/>
    <property type="match status" value="1"/>
</dbReference>
<organism evidence="4 5">
    <name type="scientific">Streptomyces spinoverrucosus</name>
    <dbReference type="NCBI Taxonomy" id="284043"/>
    <lineage>
        <taxon>Bacteria</taxon>
        <taxon>Bacillati</taxon>
        <taxon>Actinomycetota</taxon>
        <taxon>Actinomycetes</taxon>
        <taxon>Kitasatosporales</taxon>
        <taxon>Streptomycetaceae</taxon>
        <taxon>Streptomyces</taxon>
    </lineage>
</organism>
<keyword evidence="5" id="KW-1185">Reference proteome</keyword>
<feature type="domain" description="Glycosyltransferase subfamily 4-like N-terminal" evidence="3">
    <location>
        <begin position="37"/>
        <end position="175"/>
    </location>
</feature>
<evidence type="ECO:0000256" key="1">
    <source>
        <dbReference type="ARBA" id="ARBA00022676"/>
    </source>
</evidence>
<evidence type="ECO:0000256" key="2">
    <source>
        <dbReference type="ARBA" id="ARBA00022679"/>
    </source>
</evidence>
<dbReference type="Gene3D" id="3.40.50.2000">
    <property type="entry name" value="Glycogen Phosphorylase B"/>
    <property type="match status" value="2"/>
</dbReference>
<keyword evidence="1" id="KW-0328">Glycosyltransferase</keyword>
<name>A0A4Y3VK37_9ACTN</name>
<dbReference type="Pfam" id="PF13692">
    <property type="entry name" value="Glyco_trans_1_4"/>
    <property type="match status" value="1"/>
</dbReference>
<protein>
    <submittedName>
        <fullName evidence="4">Glycosyl transferase</fullName>
    </submittedName>
</protein>
<dbReference type="InterPro" id="IPR050194">
    <property type="entry name" value="Glycosyltransferase_grp1"/>
</dbReference>
<evidence type="ECO:0000313" key="5">
    <source>
        <dbReference type="Proteomes" id="UP000317881"/>
    </source>
</evidence>
<evidence type="ECO:0000259" key="3">
    <source>
        <dbReference type="Pfam" id="PF13579"/>
    </source>
</evidence>
<comment type="caution">
    <text evidence="4">The sequence shown here is derived from an EMBL/GenBank/DDBJ whole genome shotgun (WGS) entry which is preliminary data.</text>
</comment>
<dbReference type="PANTHER" id="PTHR45947:SF3">
    <property type="entry name" value="SULFOQUINOVOSYL TRANSFERASE SQD2"/>
    <property type="match status" value="1"/>
</dbReference>
<dbReference type="AlphaFoldDB" id="A0A4Y3VK37"/>
<gene>
    <name evidence="4" type="ORF">SSP24_48820</name>
</gene>
<dbReference type="RefSeq" id="WP_141311812.1">
    <property type="nucleotide sequence ID" value="NZ_BJND01000037.1"/>
</dbReference>
<dbReference type="InterPro" id="IPR028098">
    <property type="entry name" value="Glyco_trans_4-like_N"/>
</dbReference>
<evidence type="ECO:0000313" key="4">
    <source>
        <dbReference type="EMBL" id="GEC07227.1"/>
    </source>
</evidence>
<dbReference type="SUPFAM" id="SSF53756">
    <property type="entry name" value="UDP-Glycosyltransferase/glycogen phosphorylase"/>
    <property type="match status" value="1"/>
</dbReference>
<dbReference type="OrthoDB" id="193659at2"/>
<dbReference type="GO" id="GO:0016757">
    <property type="term" value="F:glycosyltransferase activity"/>
    <property type="evidence" value="ECO:0007669"/>
    <property type="project" value="UniProtKB-KW"/>
</dbReference>
<dbReference type="Pfam" id="PF13579">
    <property type="entry name" value="Glyco_trans_4_4"/>
    <property type="match status" value="1"/>
</dbReference>
<sequence length="367" mass="40200">MRGDPGRTTGGGRRPTVLHVAEAWGGGVQTAVRDYVRSVPEVRHLLLMSERADCQITDTDALFDGVWRMPSGHFARVRDVGRLFRGLRPDVVHAHSSLAGAYVRLAPSVPTERIVYTPHCYAMERGDLARHAAAAVQTVERVLSRRTGTVAGVSPREVELARALRKRQRAVHVPNLVPRQEATAVPLRPRAETAVRTGDFGSLPPRTVAAVGRLCPQKDPAFFAEAAAEGRRLMPSSNWFWLGGGDPAHRERLERAGVTVTGWLDHRSLQRLLGQVAVYAHTALWEGAPMTLLEAVGLGRPVVARRIPALESLGLTGLVDTPRQLAAAAVAVLTHGPGEKNDVRLAELFAEHTRERQRMMLRYAYGQ</sequence>
<dbReference type="PANTHER" id="PTHR45947">
    <property type="entry name" value="SULFOQUINOVOSYL TRANSFERASE SQD2"/>
    <property type="match status" value="1"/>
</dbReference>
<reference evidence="4 5" key="1">
    <citation type="submission" date="2019-06" db="EMBL/GenBank/DDBJ databases">
        <title>Whole genome shotgun sequence of Streptomyces spinoverrucosus NBRC 14228.</title>
        <authorList>
            <person name="Hosoyama A."/>
            <person name="Uohara A."/>
            <person name="Ohji S."/>
            <person name="Ichikawa N."/>
        </authorList>
    </citation>
    <scope>NUCLEOTIDE SEQUENCE [LARGE SCALE GENOMIC DNA]</scope>
    <source>
        <strain evidence="4 5">NBRC 14228</strain>
    </source>
</reference>
<keyword evidence="2 4" id="KW-0808">Transferase</keyword>
<proteinExistence type="predicted"/>
<dbReference type="Proteomes" id="UP000317881">
    <property type="component" value="Unassembled WGS sequence"/>
</dbReference>
<dbReference type="GO" id="GO:1901137">
    <property type="term" value="P:carbohydrate derivative biosynthetic process"/>
    <property type="evidence" value="ECO:0007669"/>
    <property type="project" value="UniProtKB-ARBA"/>
</dbReference>
<dbReference type="EMBL" id="BJND01000037">
    <property type="protein sequence ID" value="GEC07227.1"/>
    <property type="molecule type" value="Genomic_DNA"/>
</dbReference>
<accession>A0A4Y3VK37</accession>